<evidence type="ECO:0000313" key="2">
    <source>
        <dbReference type="EMBL" id="PAV85571.1"/>
    </source>
</evidence>
<feature type="region of interest" description="Disordered" evidence="1">
    <location>
        <begin position="1"/>
        <end position="89"/>
    </location>
</feature>
<sequence>MMAKARQSDSSLPAAAERIGGEEGFTLERADRYATMRSVDSNKVRIHFQESDKDVQIEGKDSKDSPKNPFTAEPAGESRETYDIGPVTGKGRKLPAGIDGEMQAIRPVEVLHQGRRLSVGHSQSLPFSSYQLQGRTMTAIWCLLLLQPLQTNGLSGPPSLPVCVERENDRGYESVPAEENVTGLARKSNPVHQFRMPAQLGANGPSFLVAALLVDGRQNDARGSV</sequence>
<proteinExistence type="predicted"/>
<name>A0A2A2LH85_9BILA</name>
<keyword evidence="3" id="KW-1185">Reference proteome</keyword>
<accession>A0A2A2LH85</accession>
<feature type="compositionally biased region" description="Basic and acidic residues" evidence="1">
    <location>
        <begin position="26"/>
        <end position="66"/>
    </location>
</feature>
<reference evidence="2 3" key="1">
    <citation type="journal article" date="2017" name="Curr. Biol.">
        <title>Genome architecture and evolution of a unichromosomal asexual nematode.</title>
        <authorList>
            <person name="Fradin H."/>
            <person name="Zegar C."/>
            <person name="Gutwein M."/>
            <person name="Lucas J."/>
            <person name="Kovtun M."/>
            <person name="Corcoran D."/>
            <person name="Baugh L.R."/>
            <person name="Kiontke K."/>
            <person name="Gunsalus K."/>
            <person name="Fitch D.H."/>
            <person name="Piano F."/>
        </authorList>
    </citation>
    <scope>NUCLEOTIDE SEQUENCE [LARGE SCALE GENOMIC DNA]</scope>
    <source>
        <strain evidence="2">PF1309</strain>
    </source>
</reference>
<dbReference type="AlphaFoldDB" id="A0A2A2LH85"/>
<dbReference type="Proteomes" id="UP000218231">
    <property type="component" value="Unassembled WGS sequence"/>
</dbReference>
<evidence type="ECO:0000313" key="3">
    <source>
        <dbReference type="Proteomes" id="UP000218231"/>
    </source>
</evidence>
<comment type="caution">
    <text evidence="2">The sequence shown here is derived from an EMBL/GenBank/DDBJ whole genome shotgun (WGS) entry which is preliminary data.</text>
</comment>
<organism evidence="2 3">
    <name type="scientific">Diploscapter pachys</name>
    <dbReference type="NCBI Taxonomy" id="2018661"/>
    <lineage>
        <taxon>Eukaryota</taxon>
        <taxon>Metazoa</taxon>
        <taxon>Ecdysozoa</taxon>
        <taxon>Nematoda</taxon>
        <taxon>Chromadorea</taxon>
        <taxon>Rhabditida</taxon>
        <taxon>Rhabditina</taxon>
        <taxon>Rhabditomorpha</taxon>
        <taxon>Rhabditoidea</taxon>
        <taxon>Rhabditidae</taxon>
        <taxon>Diploscapter</taxon>
    </lineage>
</organism>
<dbReference type="OrthoDB" id="6273859at2759"/>
<gene>
    <name evidence="2" type="ORF">WR25_12183</name>
</gene>
<feature type="non-terminal residue" evidence="2">
    <location>
        <position position="225"/>
    </location>
</feature>
<protein>
    <submittedName>
        <fullName evidence="2">Uncharacterized protein</fullName>
    </submittedName>
</protein>
<evidence type="ECO:0000256" key="1">
    <source>
        <dbReference type="SAM" id="MobiDB-lite"/>
    </source>
</evidence>
<dbReference type="EMBL" id="LIAE01006758">
    <property type="protein sequence ID" value="PAV85571.1"/>
    <property type="molecule type" value="Genomic_DNA"/>
</dbReference>